<gene>
    <name evidence="1" type="ORF">A1O7_02128</name>
</gene>
<dbReference type="AlphaFoldDB" id="W9WTP1"/>
<dbReference type="EMBL" id="AMGW01000002">
    <property type="protein sequence ID" value="EXJ61699.1"/>
    <property type="molecule type" value="Genomic_DNA"/>
</dbReference>
<proteinExistence type="predicted"/>
<dbReference type="OrthoDB" id="654211at2759"/>
<dbReference type="RefSeq" id="XP_007754353.1">
    <property type="nucleotide sequence ID" value="XM_007756163.1"/>
</dbReference>
<organism evidence="1 2">
    <name type="scientific">Cladophialophora yegresii CBS 114405</name>
    <dbReference type="NCBI Taxonomy" id="1182544"/>
    <lineage>
        <taxon>Eukaryota</taxon>
        <taxon>Fungi</taxon>
        <taxon>Dikarya</taxon>
        <taxon>Ascomycota</taxon>
        <taxon>Pezizomycotina</taxon>
        <taxon>Eurotiomycetes</taxon>
        <taxon>Chaetothyriomycetidae</taxon>
        <taxon>Chaetothyriales</taxon>
        <taxon>Herpotrichiellaceae</taxon>
        <taxon>Cladophialophora</taxon>
    </lineage>
</organism>
<dbReference type="VEuPathDB" id="FungiDB:A1O7_02128"/>
<dbReference type="STRING" id="1182544.W9WTP1"/>
<dbReference type="Proteomes" id="UP000019473">
    <property type="component" value="Unassembled WGS sequence"/>
</dbReference>
<accession>W9WTP1</accession>
<feature type="non-terminal residue" evidence="1">
    <location>
        <position position="156"/>
    </location>
</feature>
<dbReference type="eggNOG" id="KOG1721">
    <property type="taxonomic scope" value="Eukaryota"/>
</dbReference>
<keyword evidence="2" id="KW-1185">Reference proteome</keyword>
<protein>
    <submittedName>
        <fullName evidence="1">Uncharacterized protein</fullName>
    </submittedName>
</protein>
<reference evidence="1 2" key="1">
    <citation type="submission" date="2013-03" db="EMBL/GenBank/DDBJ databases">
        <title>The Genome Sequence of Cladophialophora yegresii CBS 114405.</title>
        <authorList>
            <consortium name="The Broad Institute Genomics Platform"/>
            <person name="Cuomo C."/>
            <person name="de Hoog S."/>
            <person name="Gorbushina A."/>
            <person name="Walker B."/>
            <person name="Young S.K."/>
            <person name="Zeng Q."/>
            <person name="Gargeya S."/>
            <person name="Fitzgerald M."/>
            <person name="Haas B."/>
            <person name="Abouelleil A."/>
            <person name="Allen A.W."/>
            <person name="Alvarado L."/>
            <person name="Arachchi H.M."/>
            <person name="Berlin A.M."/>
            <person name="Chapman S.B."/>
            <person name="Gainer-Dewar J."/>
            <person name="Goldberg J."/>
            <person name="Griggs A."/>
            <person name="Gujja S."/>
            <person name="Hansen M."/>
            <person name="Howarth C."/>
            <person name="Imamovic A."/>
            <person name="Ireland A."/>
            <person name="Larimer J."/>
            <person name="McCowan C."/>
            <person name="Murphy C."/>
            <person name="Pearson M."/>
            <person name="Poon T.W."/>
            <person name="Priest M."/>
            <person name="Roberts A."/>
            <person name="Saif S."/>
            <person name="Shea T."/>
            <person name="Sisk P."/>
            <person name="Sykes S."/>
            <person name="Wortman J."/>
            <person name="Nusbaum C."/>
            <person name="Birren B."/>
        </authorList>
    </citation>
    <scope>NUCLEOTIDE SEQUENCE [LARGE SCALE GENOMIC DNA]</scope>
    <source>
        <strain evidence="1 2">CBS 114405</strain>
    </source>
</reference>
<sequence length="156" mass="17607">EKLGSVCCRPLVASECESRTEQKAYKSCSPLCSCPSIPVKLGIDYVAQTQLIHWSNQHALCSLECALLLAKWLQEVTTGEPNPPLTASEHRVLEYVVQLVAETEYKVSCKQILQEKTRSSSMTVRLWAKPYQSSSVWETVNLIGRSLHIYPELWKP</sequence>
<feature type="non-terminal residue" evidence="1">
    <location>
        <position position="1"/>
    </location>
</feature>
<name>W9WTP1_9EURO</name>
<evidence type="ECO:0000313" key="1">
    <source>
        <dbReference type="EMBL" id="EXJ61699.1"/>
    </source>
</evidence>
<comment type="caution">
    <text evidence="1">The sequence shown here is derived from an EMBL/GenBank/DDBJ whole genome shotgun (WGS) entry which is preliminary data.</text>
</comment>
<dbReference type="HOGENOM" id="CLU_1690924_0_0_1"/>
<dbReference type="GeneID" id="19176738"/>
<evidence type="ECO:0000313" key="2">
    <source>
        <dbReference type="Proteomes" id="UP000019473"/>
    </source>
</evidence>